<dbReference type="AlphaFoldDB" id="A0A6G1E502"/>
<accession>A0A6G1E502</accession>
<feature type="region of interest" description="Disordered" evidence="1">
    <location>
        <begin position="82"/>
        <end position="137"/>
    </location>
</feature>
<keyword evidence="3" id="KW-1185">Reference proteome</keyword>
<organism evidence="2 3">
    <name type="scientific">Oryza meyeriana var. granulata</name>
    <dbReference type="NCBI Taxonomy" id="110450"/>
    <lineage>
        <taxon>Eukaryota</taxon>
        <taxon>Viridiplantae</taxon>
        <taxon>Streptophyta</taxon>
        <taxon>Embryophyta</taxon>
        <taxon>Tracheophyta</taxon>
        <taxon>Spermatophyta</taxon>
        <taxon>Magnoliopsida</taxon>
        <taxon>Liliopsida</taxon>
        <taxon>Poales</taxon>
        <taxon>Poaceae</taxon>
        <taxon>BOP clade</taxon>
        <taxon>Oryzoideae</taxon>
        <taxon>Oryzeae</taxon>
        <taxon>Oryzinae</taxon>
        <taxon>Oryza</taxon>
        <taxon>Oryza meyeriana</taxon>
    </lineage>
</organism>
<dbReference type="Proteomes" id="UP000479710">
    <property type="component" value="Unassembled WGS sequence"/>
</dbReference>
<comment type="caution">
    <text evidence="2">The sequence shown here is derived from an EMBL/GenBank/DDBJ whole genome shotgun (WGS) entry which is preliminary data.</text>
</comment>
<evidence type="ECO:0000313" key="3">
    <source>
        <dbReference type="Proteomes" id="UP000479710"/>
    </source>
</evidence>
<feature type="compositionally biased region" description="Gly residues" evidence="1">
    <location>
        <begin position="88"/>
        <end position="106"/>
    </location>
</feature>
<proteinExistence type="predicted"/>
<evidence type="ECO:0000256" key="1">
    <source>
        <dbReference type="SAM" id="MobiDB-lite"/>
    </source>
</evidence>
<evidence type="ECO:0000313" key="2">
    <source>
        <dbReference type="EMBL" id="KAF0919859.1"/>
    </source>
</evidence>
<reference evidence="2 3" key="1">
    <citation type="submission" date="2019-11" db="EMBL/GenBank/DDBJ databases">
        <title>Whole genome sequence of Oryza granulata.</title>
        <authorList>
            <person name="Li W."/>
        </authorList>
    </citation>
    <scope>NUCLEOTIDE SEQUENCE [LARGE SCALE GENOMIC DNA]</scope>
    <source>
        <strain evidence="3">cv. Menghai</strain>
        <tissue evidence="2">Leaf</tissue>
    </source>
</reference>
<dbReference type="EMBL" id="SPHZ02000005">
    <property type="protein sequence ID" value="KAF0919859.1"/>
    <property type="molecule type" value="Genomic_DNA"/>
</dbReference>
<sequence>MKVYQRSMSWRNSGGQRSEALPLTELALAIERVGAVRHKGPCAVVPQDDDREWQAVLEAEQRVDEEGVVSPWEEEVDVEVEPCAGCPHDGGGAERGAGEGAGGLVGGSELPHEEPPRGGLAMADGENELEGRQRVAP</sequence>
<protein>
    <submittedName>
        <fullName evidence="2">Uncharacterized protein</fullName>
    </submittedName>
</protein>
<gene>
    <name evidence="2" type="ORF">E2562_032145</name>
</gene>
<name>A0A6G1E502_9ORYZ</name>